<organism evidence="2">
    <name type="scientific">Tunturiibacter psychrotolerans</name>
    <dbReference type="NCBI Taxonomy" id="3069686"/>
    <lineage>
        <taxon>Bacteria</taxon>
        <taxon>Pseudomonadati</taxon>
        <taxon>Acidobacteriota</taxon>
        <taxon>Terriglobia</taxon>
        <taxon>Terriglobales</taxon>
        <taxon>Acidobacteriaceae</taxon>
        <taxon>Tunturiibacter</taxon>
    </lineage>
</organism>
<feature type="chain" id="PRO_5043437099" evidence="1">
    <location>
        <begin position="25"/>
        <end position="199"/>
    </location>
</feature>
<dbReference type="AlphaFoldDB" id="A0AAU7ZS26"/>
<evidence type="ECO:0000313" key="2">
    <source>
        <dbReference type="EMBL" id="XCB33721.1"/>
    </source>
</evidence>
<keyword evidence="1" id="KW-0732">Signal</keyword>
<gene>
    <name evidence="2" type="ORF">RBB77_02205</name>
</gene>
<sequence>MRRPQLYLLLPLALLFSASSSSSAIEVKVSAQALERTLRAQLFNGPQGRYYIRGDATSPCYVYAESPHVTFMQDRIVVHVHAKSKLGTSVHGTCLGVSLTTDTDVSLIPEAEEESIGFRDARIERLSESRELNFVLAPFLSHKVPAQMKVNAAVLMRQLLSRSTETTGYALSLDSLKLHSLLVEGESLVMDADANLKVN</sequence>
<dbReference type="KEGG" id="tpsc:RBB77_02205"/>
<feature type="signal peptide" evidence="1">
    <location>
        <begin position="1"/>
        <end position="24"/>
    </location>
</feature>
<dbReference type="RefSeq" id="WP_353064564.1">
    <property type="nucleotide sequence ID" value="NZ_CP132942.1"/>
</dbReference>
<name>A0AAU7ZS26_9BACT</name>
<evidence type="ECO:0000256" key="1">
    <source>
        <dbReference type="SAM" id="SignalP"/>
    </source>
</evidence>
<accession>A0AAU7ZS26</accession>
<proteinExistence type="predicted"/>
<dbReference type="EMBL" id="CP132942">
    <property type="protein sequence ID" value="XCB33721.1"/>
    <property type="molecule type" value="Genomic_DNA"/>
</dbReference>
<protein>
    <submittedName>
        <fullName evidence="2">Uncharacterized protein</fullName>
    </submittedName>
</protein>
<reference evidence="2" key="2">
    <citation type="journal article" date="2024" name="Environ. Microbiol.">
        <title>Genome analysis and description of Tunturibacter gen. nov. expands the diversity of Terriglobia in tundra soils.</title>
        <authorList>
            <person name="Messyasz A."/>
            <person name="Mannisto M.K."/>
            <person name="Kerkhof L.J."/>
            <person name="Haggblom M.M."/>
        </authorList>
    </citation>
    <scope>NUCLEOTIDE SEQUENCE</scope>
    <source>
        <strain evidence="2">X5P6</strain>
    </source>
</reference>
<reference evidence="2" key="1">
    <citation type="submission" date="2023-08" db="EMBL/GenBank/DDBJ databases">
        <authorList>
            <person name="Messyasz A."/>
            <person name="Mannisto M.K."/>
            <person name="Kerkhof L.J."/>
            <person name="Haggblom M."/>
        </authorList>
    </citation>
    <scope>NUCLEOTIDE SEQUENCE</scope>
    <source>
        <strain evidence="2">X5P6</strain>
    </source>
</reference>